<dbReference type="PROSITE" id="PS51318">
    <property type="entry name" value="TAT"/>
    <property type="match status" value="1"/>
</dbReference>
<comment type="caution">
    <text evidence="3">The sequence shown here is derived from an EMBL/GenBank/DDBJ whole genome shotgun (WGS) entry which is preliminary data.</text>
</comment>
<dbReference type="Proteomes" id="UP000268016">
    <property type="component" value="Unassembled WGS sequence"/>
</dbReference>
<feature type="chain" id="PRO_5018020397" evidence="1">
    <location>
        <begin position="24"/>
        <end position="170"/>
    </location>
</feature>
<dbReference type="PROSITE" id="PS50213">
    <property type="entry name" value="FAS1"/>
    <property type="match status" value="1"/>
</dbReference>
<accession>A0A3N2QM69</accession>
<dbReference type="PANTHER" id="PTHR10900">
    <property type="entry name" value="PERIOSTIN-RELATED"/>
    <property type="match status" value="1"/>
</dbReference>
<keyword evidence="4" id="KW-1185">Reference proteome</keyword>
<protein>
    <submittedName>
        <fullName evidence="3">Fasciclin domain-containing protein</fullName>
    </submittedName>
</protein>
<evidence type="ECO:0000259" key="2">
    <source>
        <dbReference type="PROSITE" id="PS50213"/>
    </source>
</evidence>
<evidence type="ECO:0000313" key="3">
    <source>
        <dbReference type="EMBL" id="ROT96289.1"/>
    </source>
</evidence>
<dbReference type="InterPro" id="IPR036378">
    <property type="entry name" value="FAS1_dom_sf"/>
</dbReference>
<feature type="domain" description="FAS1" evidence="2">
    <location>
        <begin position="23"/>
        <end position="161"/>
    </location>
</feature>
<gene>
    <name evidence="3" type="ORF">EAT49_18805</name>
</gene>
<dbReference type="GO" id="GO:0005615">
    <property type="term" value="C:extracellular space"/>
    <property type="evidence" value="ECO:0007669"/>
    <property type="project" value="TreeGrafter"/>
</dbReference>
<feature type="signal peptide" evidence="1">
    <location>
        <begin position="1"/>
        <end position="23"/>
    </location>
</feature>
<keyword evidence="1" id="KW-0732">Signal</keyword>
<dbReference type="SMART" id="SM00554">
    <property type="entry name" value="FAS1"/>
    <property type="match status" value="1"/>
</dbReference>
<dbReference type="InterPro" id="IPR000782">
    <property type="entry name" value="FAS1_domain"/>
</dbReference>
<proteinExistence type="predicted"/>
<dbReference type="RefSeq" id="WP_123643857.1">
    <property type="nucleotide sequence ID" value="NZ_ML119092.1"/>
</dbReference>
<dbReference type="PANTHER" id="PTHR10900:SF77">
    <property type="entry name" value="FI19380P1"/>
    <property type="match status" value="1"/>
</dbReference>
<dbReference type="SUPFAM" id="SSF82153">
    <property type="entry name" value="FAS1 domain"/>
    <property type="match status" value="1"/>
</dbReference>
<dbReference type="Pfam" id="PF02469">
    <property type="entry name" value="Fasciclin"/>
    <property type="match status" value="1"/>
</dbReference>
<evidence type="ECO:0000256" key="1">
    <source>
        <dbReference type="SAM" id="SignalP"/>
    </source>
</evidence>
<organism evidence="3 4">
    <name type="scientific">Histidinibacterium lentulum</name>
    <dbReference type="NCBI Taxonomy" id="2480588"/>
    <lineage>
        <taxon>Bacteria</taxon>
        <taxon>Pseudomonadati</taxon>
        <taxon>Pseudomonadota</taxon>
        <taxon>Alphaproteobacteria</taxon>
        <taxon>Rhodobacterales</taxon>
        <taxon>Paracoccaceae</taxon>
        <taxon>Histidinibacterium</taxon>
    </lineage>
</organism>
<dbReference type="Gene3D" id="2.30.180.10">
    <property type="entry name" value="FAS1 domain"/>
    <property type="match status" value="1"/>
</dbReference>
<name>A0A3N2QM69_9RHOB</name>
<dbReference type="OrthoDB" id="9800666at2"/>
<evidence type="ECO:0000313" key="4">
    <source>
        <dbReference type="Proteomes" id="UP000268016"/>
    </source>
</evidence>
<dbReference type="AlphaFoldDB" id="A0A3N2QM69"/>
<dbReference type="FunFam" id="2.30.180.10:FF:000032">
    <property type="entry name" value="Fasciclin domain-containing protein, putative"/>
    <property type="match status" value="1"/>
</dbReference>
<dbReference type="InterPro" id="IPR006311">
    <property type="entry name" value="TAT_signal"/>
</dbReference>
<sequence length="170" mass="17117">MTFLRRTLLAATAALGLGTAAQAQSIAEIAAADGRFDTLVAAVTAAGLADTLSGPGNFTVFAPTDDAFAALPPGVVDTLLQPENLQTLTNVLLYHVDDGAIPSTAIPQGTTRLVPLYNFPLCVTNAGGSITLGDGSGSAATVVVADVAATNGVIHAIDKVLVPTGHNRCH</sequence>
<reference evidence="3 4" key="1">
    <citation type="submission" date="2018-10" db="EMBL/GenBank/DDBJ databases">
        <title>Histidinibacterium lentulum gen. nov., sp. nov., a marine bacterium from the culture broth of Picochlorum sp. 122.</title>
        <authorList>
            <person name="Wang G."/>
        </authorList>
    </citation>
    <scope>NUCLEOTIDE SEQUENCE [LARGE SCALE GENOMIC DNA]</scope>
    <source>
        <strain evidence="3 4">B17</strain>
    </source>
</reference>
<dbReference type="InterPro" id="IPR050904">
    <property type="entry name" value="Adhesion/Biosynth-related"/>
</dbReference>
<dbReference type="EMBL" id="RDRB01000012">
    <property type="protein sequence ID" value="ROT96289.1"/>
    <property type="molecule type" value="Genomic_DNA"/>
</dbReference>